<proteinExistence type="predicted"/>
<comment type="caution">
    <text evidence="1">The sequence shown here is derived from an EMBL/GenBank/DDBJ whole genome shotgun (WGS) entry which is preliminary data.</text>
</comment>
<name>A0AAD7EXW9_9AGAR</name>
<protein>
    <recommendedName>
        <fullName evidence="3">F-box domain-containing protein</fullName>
    </recommendedName>
</protein>
<sequence>MASSLAPEILSEIFLACIPALDDNDLLAYFPYRVSHVCHHWRTTALGFPKLWSFLDVEQTQENQECDSEELFILKAYLERSGQHPLTFRLACSYETLHYQTLLVCLEEHMARWQNVYIQSPDEYTLQHLEYGDPSDYPMLRTLVCTDRRFDSDAASAYDSEGSVLHSIPWAQLKQYHEIQVSWSPDCGRQWEIMSQLTNVVDLRASFYAKCQNEEAIEMPHLRFASLAIDENKDKLKIEDIISCFHFPGIQGLNLKLTDTCPMGALSPVPDQLKRLKILRLCGSLKAISNDALLGILTEIQGLTDLAMELRQIDITYLFTLLTPNNSESVLIPHLRALRTTAFIPVADGELDALLEMLRQRFGKVYGGRLERFEFLLGKSPRGELDASASTMFYKLEELKTTEGWDIRVDKEWQIYDFWGAEMDGEFL</sequence>
<evidence type="ECO:0008006" key="3">
    <source>
        <dbReference type="Google" id="ProtNLM"/>
    </source>
</evidence>
<evidence type="ECO:0000313" key="1">
    <source>
        <dbReference type="EMBL" id="KAJ7355905.1"/>
    </source>
</evidence>
<reference evidence="1" key="1">
    <citation type="submission" date="2023-03" db="EMBL/GenBank/DDBJ databases">
        <title>Massive genome expansion in bonnet fungi (Mycena s.s.) driven by repeated elements and novel gene families across ecological guilds.</title>
        <authorList>
            <consortium name="Lawrence Berkeley National Laboratory"/>
            <person name="Harder C.B."/>
            <person name="Miyauchi S."/>
            <person name="Viragh M."/>
            <person name="Kuo A."/>
            <person name="Thoen E."/>
            <person name="Andreopoulos B."/>
            <person name="Lu D."/>
            <person name="Skrede I."/>
            <person name="Drula E."/>
            <person name="Henrissat B."/>
            <person name="Morin E."/>
            <person name="Kohler A."/>
            <person name="Barry K."/>
            <person name="LaButti K."/>
            <person name="Morin E."/>
            <person name="Salamov A."/>
            <person name="Lipzen A."/>
            <person name="Mereny Z."/>
            <person name="Hegedus B."/>
            <person name="Baldrian P."/>
            <person name="Stursova M."/>
            <person name="Weitz H."/>
            <person name="Taylor A."/>
            <person name="Grigoriev I.V."/>
            <person name="Nagy L.G."/>
            <person name="Martin F."/>
            <person name="Kauserud H."/>
        </authorList>
    </citation>
    <scope>NUCLEOTIDE SEQUENCE</scope>
    <source>
        <strain evidence="1">CBHHK002</strain>
    </source>
</reference>
<accession>A0AAD7EXW9</accession>
<dbReference type="EMBL" id="JARIHO010000009">
    <property type="protein sequence ID" value="KAJ7355905.1"/>
    <property type="molecule type" value="Genomic_DNA"/>
</dbReference>
<dbReference type="AlphaFoldDB" id="A0AAD7EXW9"/>
<dbReference type="Proteomes" id="UP001218218">
    <property type="component" value="Unassembled WGS sequence"/>
</dbReference>
<gene>
    <name evidence="1" type="ORF">DFH08DRAFT_510852</name>
</gene>
<evidence type="ECO:0000313" key="2">
    <source>
        <dbReference type="Proteomes" id="UP001218218"/>
    </source>
</evidence>
<organism evidence="1 2">
    <name type="scientific">Mycena albidolilacea</name>
    <dbReference type="NCBI Taxonomy" id="1033008"/>
    <lineage>
        <taxon>Eukaryota</taxon>
        <taxon>Fungi</taxon>
        <taxon>Dikarya</taxon>
        <taxon>Basidiomycota</taxon>
        <taxon>Agaricomycotina</taxon>
        <taxon>Agaricomycetes</taxon>
        <taxon>Agaricomycetidae</taxon>
        <taxon>Agaricales</taxon>
        <taxon>Marasmiineae</taxon>
        <taxon>Mycenaceae</taxon>
        <taxon>Mycena</taxon>
    </lineage>
</organism>
<keyword evidence="2" id="KW-1185">Reference proteome</keyword>